<reference evidence="3 4" key="1">
    <citation type="submission" date="2019-09" db="EMBL/GenBank/DDBJ databases">
        <authorList>
            <person name="Feng G."/>
        </authorList>
    </citation>
    <scope>NUCLEOTIDE SEQUENCE [LARGE SCALE GENOMIC DNA]</scope>
    <source>
        <strain evidence="2 3">KACC 19283</strain>
        <strain evidence="1 4">KACC 19284</strain>
    </source>
</reference>
<evidence type="ECO:0000313" key="3">
    <source>
        <dbReference type="Proteomes" id="UP000325933"/>
    </source>
</evidence>
<evidence type="ECO:0000313" key="1">
    <source>
        <dbReference type="EMBL" id="KAA9021402.1"/>
    </source>
</evidence>
<sequence>MTAATLSMIDNPRTAAVSRRVLKILSGRLSGKAFPLDGRERLSIGHGLGNDVVLRGAGTRDCAVEMSLTPDAAQLRVLQGQVELLGRTLTAGEQAVLPAYLPIRIGEYLVAHGAPVSARWADAGAIADMPVGSAVGPLQAPRIVDRLLDMGREHLGRIDRHSARLAVAAGCVCLLGVAAAQPLGTLVSGGKGDRTALQREVRQAGFPAVKVNSAPDGSLAVTGVVRDEDELGRLRALAVQSGEGVIVDAQTGPALADAATDLLQTKGVAARVTPAQPGALVVSAGYMPQDKQQELSAELKKDLPAVSAVGFKVDDSLDASPLQAFFTQSGAGLATIVTDPPHILTADGSRWFPGSTLPTGHKLLAVAPEGVTFEKDGRVEQITP</sequence>
<protein>
    <submittedName>
        <fullName evidence="2">Uncharacterized protein</fullName>
    </submittedName>
</protein>
<name>A0A5J5IE39_9SPHN</name>
<proteinExistence type="predicted"/>
<dbReference type="Proteomes" id="UP000326364">
    <property type="component" value="Unassembled WGS sequence"/>
</dbReference>
<dbReference type="EMBL" id="VYQB01000001">
    <property type="protein sequence ID" value="KAA9021402.1"/>
    <property type="molecule type" value="Genomic_DNA"/>
</dbReference>
<dbReference type="RefSeq" id="WP_120253228.1">
    <property type="nucleotide sequence ID" value="NZ_VYPZ01000001.1"/>
</dbReference>
<dbReference type="AlphaFoldDB" id="A0A5J5IE39"/>
<keyword evidence="4" id="KW-1185">Reference proteome</keyword>
<evidence type="ECO:0000313" key="4">
    <source>
        <dbReference type="Proteomes" id="UP000326364"/>
    </source>
</evidence>
<comment type="caution">
    <text evidence="2">The sequence shown here is derived from an EMBL/GenBank/DDBJ whole genome shotgun (WGS) entry which is preliminary data.</text>
</comment>
<dbReference type="EMBL" id="VYQA01000001">
    <property type="protein sequence ID" value="KAA9033764.1"/>
    <property type="molecule type" value="Genomic_DNA"/>
</dbReference>
<accession>A0A5J5IE39</accession>
<organism evidence="2 3">
    <name type="scientific">Sphingobium limneticum</name>
    <dbReference type="NCBI Taxonomy" id="1007511"/>
    <lineage>
        <taxon>Bacteria</taxon>
        <taxon>Pseudomonadati</taxon>
        <taxon>Pseudomonadota</taxon>
        <taxon>Alphaproteobacteria</taxon>
        <taxon>Sphingomonadales</taxon>
        <taxon>Sphingomonadaceae</taxon>
        <taxon>Sphingobium</taxon>
    </lineage>
</organism>
<dbReference type="Proteomes" id="UP000325933">
    <property type="component" value="Unassembled WGS sequence"/>
</dbReference>
<evidence type="ECO:0000313" key="2">
    <source>
        <dbReference type="EMBL" id="KAA9033764.1"/>
    </source>
</evidence>
<gene>
    <name evidence="2" type="ORF">F4U95_01525</name>
    <name evidence="1" type="ORF">F4U96_01525</name>
</gene>